<feature type="transmembrane region" description="Helical" evidence="1">
    <location>
        <begin position="12"/>
        <end position="28"/>
    </location>
</feature>
<accession>A0A9P5LEW0</accession>
<feature type="transmembrane region" description="Helical" evidence="1">
    <location>
        <begin position="40"/>
        <end position="61"/>
    </location>
</feature>
<keyword evidence="1" id="KW-1133">Transmembrane helix</keyword>
<dbReference type="AlphaFoldDB" id="A0A9P5LEW0"/>
<dbReference type="EMBL" id="JAANBB010000204">
    <property type="protein sequence ID" value="KAF7546666.1"/>
    <property type="molecule type" value="Genomic_DNA"/>
</dbReference>
<dbReference type="Proteomes" id="UP000722485">
    <property type="component" value="Unassembled WGS sequence"/>
</dbReference>
<evidence type="ECO:0000313" key="3">
    <source>
        <dbReference type="Proteomes" id="UP000722485"/>
    </source>
</evidence>
<name>A0A9P5LEW0_9HYPO</name>
<comment type="caution">
    <text evidence="2">The sequence shown here is derived from an EMBL/GenBank/DDBJ whole genome shotgun (WGS) entry which is preliminary data.</text>
</comment>
<protein>
    <submittedName>
        <fullName evidence="2">Uncharacterized protein</fullName>
    </submittedName>
</protein>
<feature type="transmembrane region" description="Helical" evidence="1">
    <location>
        <begin position="121"/>
        <end position="142"/>
    </location>
</feature>
<dbReference type="OrthoDB" id="5064479at2759"/>
<sequence length="173" mass="19583">MSQVNTGPKATGFSAWALIFGFFVSLFVHRTFAQGAWLTLLYLAISITLEAFLLFKLAHYLPTTTSRTTEWHEFFYGTKKGSMALLVMCVFWLYDLFIIVALSTIDLVFGGSSRGQAYGKFINALMPFAIFYLMFLLGWIFWTAAKALWRVAGPVERIELGREGENLGFMGRN</sequence>
<organism evidence="2 3">
    <name type="scientific">Cylindrodendrum hubeiense</name>
    <dbReference type="NCBI Taxonomy" id="595255"/>
    <lineage>
        <taxon>Eukaryota</taxon>
        <taxon>Fungi</taxon>
        <taxon>Dikarya</taxon>
        <taxon>Ascomycota</taxon>
        <taxon>Pezizomycotina</taxon>
        <taxon>Sordariomycetes</taxon>
        <taxon>Hypocreomycetidae</taxon>
        <taxon>Hypocreales</taxon>
        <taxon>Nectriaceae</taxon>
        <taxon>Cylindrodendrum</taxon>
    </lineage>
</organism>
<evidence type="ECO:0000256" key="1">
    <source>
        <dbReference type="SAM" id="Phobius"/>
    </source>
</evidence>
<keyword evidence="1" id="KW-0812">Transmembrane</keyword>
<reference evidence="2" key="1">
    <citation type="submission" date="2020-03" db="EMBL/GenBank/DDBJ databases">
        <title>Draft Genome Sequence of Cylindrodendrum hubeiense.</title>
        <authorList>
            <person name="Buettner E."/>
            <person name="Kellner H."/>
        </authorList>
    </citation>
    <scope>NUCLEOTIDE SEQUENCE</scope>
    <source>
        <strain evidence="2">IHI 201604</strain>
    </source>
</reference>
<gene>
    <name evidence="2" type="ORF">G7Z17_g8262</name>
</gene>
<keyword evidence="1" id="KW-0472">Membrane</keyword>
<evidence type="ECO:0000313" key="2">
    <source>
        <dbReference type="EMBL" id="KAF7546666.1"/>
    </source>
</evidence>
<feature type="transmembrane region" description="Helical" evidence="1">
    <location>
        <begin position="81"/>
        <end position="109"/>
    </location>
</feature>
<proteinExistence type="predicted"/>
<keyword evidence="3" id="KW-1185">Reference proteome</keyword>